<feature type="transmembrane region" description="Helical" evidence="4">
    <location>
        <begin position="730"/>
        <end position="750"/>
    </location>
</feature>
<keyword evidence="9" id="KW-1185">Reference proteome</keyword>
<dbReference type="Pfam" id="PF06165">
    <property type="entry name" value="GH94_b-supersand"/>
    <property type="match status" value="2"/>
</dbReference>
<evidence type="ECO:0000256" key="3">
    <source>
        <dbReference type="SAM" id="MobiDB-lite"/>
    </source>
</evidence>
<feature type="transmembrane region" description="Helical" evidence="4">
    <location>
        <begin position="756"/>
        <end position="779"/>
    </location>
</feature>
<feature type="transmembrane region" description="Helical" evidence="4">
    <location>
        <begin position="354"/>
        <end position="379"/>
    </location>
</feature>
<feature type="domain" description="Glycoamylase-like" evidence="6">
    <location>
        <begin position="1298"/>
        <end position="1492"/>
    </location>
</feature>
<feature type="region of interest" description="Disordered" evidence="3">
    <location>
        <begin position="1"/>
        <end position="41"/>
    </location>
</feature>
<reference evidence="8 9" key="1">
    <citation type="submission" date="2019-02" db="EMBL/GenBank/DDBJ databases">
        <title>Marinobacter halodurans sp. nov., a marine bacterium isolated from sea tidal flat.</title>
        <authorList>
            <person name="Yoo Y."/>
            <person name="Lee D.W."/>
            <person name="Kim B.S."/>
            <person name="Kim J.-J."/>
        </authorList>
    </citation>
    <scope>NUCLEOTIDE SEQUENCE [LARGE SCALE GENOMIC DNA]</scope>
    <source>
        <strain evidence="8 9">YJ-S3-2</strain>
    </source>
</reference>
<protein>
    <submittedName>
        <fullName evidence="8">Cellobiose phosphorylase</fullName>
    </submittedName>
</protein>
<dbReference type="InterPro" id="IPR037820">
    <property type="entry name" value="GH94N_NdvB"/>
</dbReference>
<dbReference type="PANTHER" id="PTHR37469">
    <property type="entry name" value="CELLOBIONIC ACID PHOSPHORYLASE-RELATED"/>
    <property type="match status" value="1"/>
</dbReference>
<gene>
    <name evidence="8" type="ORF">EZI54_16865</name>
</gene>
<keyword evidence="4" id="KW-1133">Transmembrane helix</keyword>
<dbReference type="SMART" id="SM01068">
    <property type="entry name" value="CBM_X"/>
    <property type="match status" value="2"/>
</dbReference>
<dbReference type="Gene3D" id="2.70.98.40">
    <property type="entry name" value="Glycoside hydrolase, family 65, N-terminal domain"/>
    <property type="match status" value="2"/>
</dbReference>
<feature type="region of interest" description="Disordered" evidence="3">
    <location>
        <begin position="2015"/>
        <end position="2036"/>
    </location>
</feature>
<keyword evidence="4" id="KW-0472">Membrane</keyword>
<name>A0ABY1ZGW6_9GAMM</name>
<dbReference type="PANTHER" id="PTHR37469:SF2">
    <property type="entry name" value="CELLOBIONIC ACID PHOSPHORYLASE"/>
    <property type="match status" value="1"/>
</dbReference>
<keyword evidence="2" id="KW-0808">Transferase</keyword>
<dbReference type="InterPro" id="IPR010383">
    <property type="entry name" value="Glyco_hydrolase_94_b-supersand"/>
</dbReference>
<dbReference type="RefSeq" id="WP_131483051.1">
    <property type="nucleotide sequence ID" value="NZ_SJDL01000030.1"/>
</dbReference>
<dbReference type="InterPro" id="IPR011013">
    <property type="entry name" value="Gal_mutarotase_sf_dom"/>
</dbReference>
<dbReference type="InterPro" id="IPR012341">
    <property type="entry name" value="6hp_glycosidase-like_sf"/>
</dbReference>
<accession>A0ABY1ZGW6</accession>
<sequence length="2833" mass="318830">MAVNMEKGPGTGRVDAGANAGDDGQNPWATTGPGSRRTHRPLNETLKRHAHRLDRIHKALYALRSNPSVAGPWIDWYIDNEYLIRRVLHMLRRDLSVDFVAYLPVLTEPPSTGRIRVLEMARVALERAEQRFDHNVLEAMVLELKETTPLNTAELWALPLLLRYHALVQVLDAVQRRIAELASHDAHRGMVDVESRDLVTDGVVTLHRLERTNWQGFFERTSQVEALLRKDPAGAYPRMDFSTRDRYRGRVEQLSRRSDMDELAVAQRVLELARQAREEAQDATSVAAHIGYYLIGDGHRLLEQTLNVHLDRSTRFRRWLVHHRQQLYFIALSLTALLLVTIPTAYAWLQGGPWQALAVVLVVGVPALVLASILVNWLATLTVPTRVLPKLDFIDGIHVDHKAAVCMALLVSSEKDIQSAIDTLERHYLANPDKQLRFGLLTGLFDAQEATTPRDGSLLERLREGMTSLNRQYASEGHAPFFWMHRSRSFNRQDAIWMEWERKRGKLTEFNRYVLTGNRGSFSDTAGDIDWLRQARYVITLDADTLLPVDGARRLIGTIAHPLNQPVWDEETGEVLSGYSILQPRIEINPMTAIRNIFTRIFSGDRGLDLYTLAVSDAYQDVFGEGIFTGKGLYHVAAFEASLRNAVPEGTVLSHDLFEGIHGRTALVSDVVMYEEYPPDYLCFGRRLHRWIRGDWQLLPWLWPSVPTESGERRPNKLTGLHRWQLVHNLLRSLQAPWLLLLLLLGWFALPGSPLHWTALAVLTLLVPSLTGFVGLAHATVRRRRAAQQVRNLKGDLKRWVLVIAFLPQEAYLTLDAVIRSIYRSQISHRRMLEWAPAALEAGRSDNATPWRYWRAMWVGPVGATIVTCLLLVSTPVTLIYAAPVLLLWLVSPQLAFLARRDRKLPIERIRAEDRTHLRRLARRTWYFFERFVGPEDHWLPPDHFQEDPKGVVAHRTSPTNIGLLLVSNLTAYDMGYVDAQELVIRSRNTLRSMARLPRFRGHIHNWCDTHQLTTLPPAYVSTVDSGNLLGSLLALKQGLLGLEADAVWRFGQFEGLLDTMGVLEDSLGDYPKTTPRRRLGQQLMAIRRQVMDARSSPRQWPGLLDEIANRLKRELDQAVQEVIREPSPLPADVLADMRIWLERSRHHIERMYQGRDQFLSWWSMFDTWPTIHPGDLPPRQYEAWLALEKELVHVPTYLELTTLESRLAPLIEQLMATGDGGAVPDRLQQWLASLSMAVGKASRAATLLLTTAKQLADTCESWFEETDLAFLYDREAEVFRIGYNVDEGRLDDNAYDLLASEARLASFLGIAKGDISARHWVHLGRPMTRDHGHPLLLSWSGTMFEYLMPQLLMREPATTLLGMSARAAIDHQIQYAANRGLPWGISESGYYLLDGAQNYAYHAFGAPHLSLRSHKGAKDWVIAPYATFLALLWRPQAAFDNLRHLERLGMLGRYGFFEALDYTERRMEVGQTYSIVRSYMAHHHGMSLISLGISLSPENAVSRFSEDPRVEASELLLQERVALDVDVEYPAHGGEEERESDASETPHIAPWQISPDSPMPRVHLLSNGRLGVLVSSWGAGATRWKSDAITRWRPDGTLESWGNWLYVQDLGRRDIWSIPRAPLKGRGIREHVRFHSHCAEFQRHDTSLIQTLEITVSPWHDVELRRVTITNHGDMPRRLRFTSYAEMVLADPRGDSQHPAFGNLFVHSEFVESRGLLVFERRPRDPEDQPPVVGELMMGLSGVLTPDAIETDRSAFLGRGGSIAHPKALETGQALTGSLGYTLDPVAVLQKTLKINPTASVQFAFLRIVGESREEVLATAARFAFWPRVQRTFEEGQAQASRELWRSKLSSDEFRTMTSLASALLYSPPQLRAPVPILSANRMQQANLWGVGISGDFPIVLVRIGREADIETAHLLLKIHAHWRKRNFSVDLILLNTGDTGYEGTTQDTVRRLLAQHNAEPFVGRRGGIFPLTSESLSKEEVVLLQTAAKVVLDASAASLSEALSKLERAESPLPRLRVRPHDATPPATPAALPPHDALSCDNGHGGFTADGREYVITVSHRQPTPAPWINVLANPDFGTVLSESGGGFSWYQNSGENRLTPWRNDPTLDEPGECLYLRDEETGALWAATPNPVAHESTYRIRHGAGYTVFEHSRHDIESRMTVFVPPSDAIKVVQLRLRNHSDRVRRLTLTYYAEWVLGTRREDTSPYIQPAFLAEQGALIAANPYNPDWPKQIAFLATDSHVHGYTTDRLEFLGRQGGLENPAALKRVGLTNRVEPGRDPCAALQVHVDLPTADQGEQTVTFFVGAQATFDEAVALIDRYRQPDAVAQAREATRDYWDAVLGALTLSCPDDSVAFIFNRWLLYQTLGCRIQGRSALYQSSGAYGFRDQLQDSLAMLHTRPDVCRAQILAAAARQFPEGDVLHWWHPPNARGVRTRISDDLVWLPLVVSEYLEVTGDIGVLDEPVPWLIGEPLEDNQAEHYGQFGTSTDTSPVYDHCLRVLERADRLGTHGLPLIGGGDWNDGMNRVGWEGRGESVWMGWFLIQTLRRFANVCIGRGDDATAETFRKRALDLSDALQHHAWDGNWYRRAYYDDQTPLGSAGQNACEIDSIPQSWAVLSGAAEPERTHKAMEAVWERLVRPDPGQVLLFTPPFTGRGQGQPDPGYIAAYPPGVRENGGQYTHAACWAGLAFAALGDAERASVVLDCLNPVKHGDSPGRIAQYQVEPYVLAADIYGEPPHVGRGGWTWYTGSAGWLYRFILEGILGIRKRGNHLEVSPCLPPHWPGYTLRYVFGRSVYHITVQRLSADSTALDGPCCFALQDDGDEHTVVIGV</sequence>
<dbReference type="InterPro" id="IPR019282">
    <property type="entry name" value="Glycoamylase-like_cons_dom"/>
</dbReference>
<evidence type="ECO:0000313" key="8">
    <source>
        <dbReference type="EMBL" id="TBW51545.1"/>
    </source>
</evidence>
<evidence type="ECO:0000256" key="1">
    <source>
        <dbReference type="ARBA" id="ARBA00022676"/>
    </source>
</evidence>
<dbReference type="CDD" id="cd11756">
    <property type="entry name" value="GH94N_ChvB_NdvB_1_like"/>
    <property type="match status" value="1"/>
</dbReference>
<feature type="domain" description="Glycosyl hydrolase 94 catalytic" evidence="7">
    <location>
        <begin position="2339"/>
        <end position="2766"/>
    </location>
</feature>
<dbReference type="InterPro" id="IPR037018">
    <property type="entry name" value="GH65_N"/>
</dbReference>
<dbReference type="Gene3D" id="2.60.420.10">
    <property type="entry name" value="Maltose phosphorylase, domain 3"/>
    <property type="match status" value="1"/>
</dbReference>
<proteinExistence type="predicted"/>
<evidence type="ECO:0000313" key="9">
    <source>
        <dbReference type="Proteomes" id="UP000313645"/>
    </source>
</evidence>
<dbReference type="Gene3D" id="1.50.10.10">
    <property type="match status" value="1"/>
</dbReference>
<feature type="transmembrane region" description="Helical" evidence="4">
    <location>
        <begin position="327"/>
        <end position="348"/>
    </location>
</feature>
<comment type="caution">
    <text evidence="8">The sequence shown here is derived from an EMBL/GenBank/DDBJ whole genome shotgun (WGS) entry which is preliminary data.</text>
</comment>
<evidence type="ECO:0000259" key="7">
    <source>
        <dbReference type="Pfam" id="PF17167"/>
    </source>
</evidence>
<feature type="domain" description="Glycosyl hydrolase 94 supersandwich" evidence="5">
    <location>
        <begin position="2054"/>
        <end position="2326"/>
    </location>
</feature>
<dbReference type="SUPFAM" id="SSF48208">
    <property type="entry name" value="Six-hairpin glycosidases"/>
    <property type="match status" value="1"/>
</dbReference>
<evidence type="ECO:0000259" key="6">
    <source>
        <dbReference type="Pfam" id="PF10091"/>
    </source>
</evidence>
<organism evidence="8 9">
    <name type="scientific">Marinobacter halodurans</name>
    <dbReference type="NCBI Taxonomy" id="2528979"/>
    <lineage>
        <taxon>Bacteria</taxon>
        <taxon>Pseudomonadati</taxon>
        <taxon>Pseudomonadota</taxon>
        <taxon>Gammaproteobacteria</taxon>
        <taxon>Pseudomonadales</taxon>
        <taxon>Marinobacteraceae</taxon>
        <taxon>Marinobacter</taxon>
    </lineage>
</organism>
<evidence type="ECO:0000256" key="4">
    <source>
        <dbReference type="SAM" id="Phobius"/>
    </source>
</evidence>
<dbReference type="InterPro" id="IPR033432">
    <property type="entry name" value="GH94_catalytic"/>
</dbReference>
<dbReference type="Pfam" id="PF10091">
    <property type="entry name" value="Glycoamylase"/>
    <property type="match status" value="1"/>
</dbReference>
<dbReference type="CDD" id="cd11753">
    <property type="entry name" value="GH94N_ChvB_NdvB_2_like"/>
    <property type="match status" value="1"/>
</dbReference>
<dbReference type="InterPro" id="IPR052047">
    <property type="entry name" value="GH94_Enzymes"/>
</dbReference>
<feature type="transmembrane region" description="Helical" evidence="4">
    <location>
        <begin position="853"/>
        <end position="873"/>
    </location>
</feature>
<dbReference type="Pfam" id="PF17167">
    <property type="entry name" value="Glyco_hydro_94"/>
    <property type="match status" value="1"/>
</dbReference>
<keyword evidence="4" id="KW-0812">Transmembrane</keyword>
<keyword evidence="1" id="KW-0328">Glycosyltransferase</keyword>
<dbReference type="Gene3D" id="1.50.10.140">
    <property type="match status" value="2"/>
</dbReference>
<dbReference type="EMBL" id="SJDL01000030">
    <property type="protein sequence ID" value="TBW51545.1"/>
    <property type="molecule type" value="Genomic_DNA"/>
</dbReference>
<dbReference type="Proteomes" id="UP000313645">
    <property type="component" value="Unassembled WGS sequence"/>
</dbReference>
<dbReference type="SUPFAM" id="SSF74650">
    <property type="entry name" value="Galactose mutarotase-like"/>
    <property type="match status" value="2"/>
</dbReference>
<evidence type="ECO:0000259" key="5">
    <source>
        <dbReference type="Pfam" id="PF06165"/>
    </source>
</evidence>
<evidence type="ECO:0000256" key="2">
    <source>
        <dbReference type="ARBA" id="ARBA00022679"/>
    </source>
</evidence>
<dbReference type="InterPro" id="IPR008928">
    <property type="entry name" value="6-hairpin_glycosidase_sf"/>
</dbReference>
<dbReference type="InterPro" id="IPR037824">
    <property type="entry name" value="GH94N_2_NdvB"/>
</dbReference>
<feature type="domain" description="Glycosyl hydrolase 94 supersandwich" evidence="5">
    <location>
        <begin position="1555"/>
        <end position="1824"/>
    </location>
</feature>